<dbReference type="GO" id="GO:0016747">
    <property type="term" value="F:acyltransferase activity, transferring groups other than amino-acyl groups"/>
    <property type="evidence" value="ECO:0007669"/>
    <property type="project" value="InterPro"/>
</dbReference>
<evidence type="ECO:0000259" key="1">
    <source>
        <dbReference type="PROSITE" id="PS51186"/>
    </source>
</evidence>
<dbReference type="Pfam" id="PF13508">
    <property type="entry name" value="Acetyltransf_7"/>
    <property type="match status" value="1"/>
</dbReference>
<dbReference type="AlphaFoldDB" id="A0A7H2BK69"/>
<dbReference type="Proteomes" id="UP000516421">
    <property type="component" value="Chromosome"/>
</dbReference>
<dbReference type="InterPro" id="IPR000182">
    <property type="entry name" value="GNAT_dom"/>
</dbReference>
<keyword evidence="3" id="KW-1185">Reference proteome</keyword>
<dbReference type="SUPFAM" id="SSF55729">
    <property type="entry name" value="Acyl-CoA N-acyltransferases (Nat)"/>
    <property type="match status" value="1"/>
</dbReference>
<dbReference type="EMBL" id="CP061538">
    <property type="protein sequence ID" value="QNV40065.1"/>
    <property type="molecule type" value="Genomic_DNA"/>
</dbReference>
<evidence type="ECO:0000313" key="3">
    <source>
        <dbReference type="Proteomes" id="UP000516421"/>
    </source>
</evidence>
<dbReference type="KEGG" id="rama:IDM48_00975"/>
<feature type="domain" description="N-acetyltransferase" evidence="1">
    <location>
        <begin position="44"/>
        <end position="199"/>
    </location>
</feature>
<organism evidence="2 3">
    <name type="scientific">Rothia amarae</name>
    <dbReference type="NCBI Taxonomy" id="169480"/>
    <lineage>
        <taxon>Bacteria</taxon>
        <taxon>Bacillati</taxon>
        <taxon>Actinomycetota</taxon>
        <taxon>Actinomycetes</taxon>
        <taxon>Micrococcales</taxon>
        <taxon>Micrococcaceae</taxon>
        <taxon>Rothia</taxon>
    </lineage>
</organism>
<name>A0A7H2BK69_9MICC</name>
<gene>
    <name evidence="2" type="ORF">IDM48_00975</name>
</gene>
<dbReference type="InterPro" id="IPR016181">
    <property type="entry name" value="Acyl_CoA_acyltransferase"/>
</dbReference>
<dbReference type="PROSITE" id="PS51186">
    <property type="entry name" value="GNAT"/>
    <property type="match status" value="1"/>
</dbReference>
<evidence type="ECO:0000313" key="2">
    <source>
        <dbReference type="EMBL" id="QNV40065.1"/>
    </source>
</evidence>
<reference evidence="2 3" key="1">
    <citation type="submission" date="2020-09" db="EMBL/GenBank/DDBJ databases">
        <title>Investigation of environmental microbe.</title>
        <authorList>
            <person name="Ou Y."/>
            <person name="Kang Q."/>
        </authorList>
    </citation>
    <scope>NUCLEOTIDE SEQUENCE [LARGE SCALE GENOMIC DNA]</scope>
    <source>
        <strain evidence="2 3">KJZ-9</strain>
    </source>
</reference>
<keyword evidence="2" id="KW-0808">Transferase</keyword>
<sequence length="211" mass="23153">MGFVCNGRYVLEPAAADEAEKYVNLLHDCMEETYSAIADPGFMVRRRAARDESIEEFMEEVNGPGVRCFLAYEVPRWTSQGGLSCAVGADIEWDAPVGLALSSLGPHEWESEMPVVPVVAGTRDLSQLYTRATTHGTGLGEALLRAVLADDEPAYLWYIGGNERAKRFYEKFGFQDEGIFGECGGIWGVPHGEPGQPLQTARMFRGGVVLQ</sequence>
<dbReference type="RefSeq" id="WP_190617657.1">
    <property type="nucleotide sequence ID" value="NZ_CP061538.1"/>
</dbReference>
<accession>A0A7H2BK69</accession>
<dbReference type="Gene3D" id="3.40.630.30">
    <property type="match status" value="1"/>
</dbReference>
<proteinExistence type="predicted"/>
<protein>
    <submittedName>
        <fullName evidence="2">GNAT family N-acetyltransferase</fullName>
    </submittedName>
</protein>